<evidence type="ECO:0000313" key="3">
    <source>
        <dbReference type="Proteomes" id="UP001165430"/>
    </source>
</evidence>
<proteinExistence type="predicted"/>
<reference evidence="2" key="1">
    <citation type="submission" date="2022-03" db="EMBL/GenBank/DDBJ databases">
        <title>De novo assembled genomes of Belliella spp. (Cyclobacteriaceae) strains.</title>
        <authorList>
            <person name="Szabo A."/>
            <person name="Korponai K."/>
            <person name="Felfoldi T."/>
        </authorList>
    </citation>
    <scope>NUCLEOTIDE SEQUENCE</scope>
    <source>
        <strain evidence="2">DSM 111903</strain>
    </source>
</reference>
<evidence type="ECO:0000313" key="2">
    <source>
        <dbReference type="EMBL" id="MCH7415470.1"/>
    </source>
</evidence>
<feature type="signal peptide" evidence="1">
    <location>
        <begin position="1"/>
        <end position="20"/>
    </location>
</feature>
<evidence type="ECO:0000256" key="1">
    <source>
        <dbReference type="SAM" id="SignalP"/>
    </source>
</evidence>
<gene>
    <name evidence="2" type="ORF">MM213_18360</name>
</gene>
<feature type="chain" id="PRO_5045994981" description="Peptidase family M23" evidence="1">
    <location>
        <begin position="21"/>
        <end position="296"/>
    </location>
</feature>
<accession>A0ABS9VHF9</accession>
<dbReference type="RefSeq" id="WP_241414355.1">
    <property type="nucleotide sequence ID" value="NZ_JAKZGO010000023.1"/>
</dbReference>
<keyword evidence="1" id="KW-0732">Signal</keyword>
<name>A0ABS9VHF9_9BACT</name>
<dbReference type="EMBL" id="JAKZGO010000023">
    <property type="protein sequence ID" value="MCH7415470.1"/>
    <property type="molecule type" value="Genomic_DNA"/>
</dbReference>
<organism evidence="2 3">
    <name type="scientific">Belliella alkalica</name>
    <dbReference type="NCBI Taxonomy" id="1730871"/>
    <lineage>
        <taxon>Bacteria</taxon>
        <taxon>Pseudomonadati</taxon>
        <taxon>Bacteroidota</taxon>
        <taxon>Cytophagia</taxon>
        <taxon>Cytophagales</taxon>
        <taxon>Cyclobacteriaceae</taxon>
        <taxon>Belliella</taxon>
    </lineage>
</organism>
<comment type="caution">
    <text evidence="2">The sequence shown here is derived from an EMBL/GenBank/DDBJ whole genome shotgun (WGS) entry which is preliminary data.</text>
</comment>
<evidence type="ECO:0008006" key="4">
    <source>
        <dbReference type="Google" id="ProtNLM"/>
    </source>
</evidence>
<protein>
    <recommendedName>
        <fullName evidence="4">Peptidase family M23</fullName>
    </recommendedName>
</protein>
<dbReference type="Proteomes" id="UP001165430">
    <property type="component" value="Unassembled WGS sequence"/>
</dbReference>
<sequence length="296" mass="33973">MNKIICIVIFALYSPCIVNAQVNLYVKEERNGNKTFFSENKDAYHYSVIIDLEDFENLDTRDVSGRFFIAKPGKHPLAKMRVKNIGENTSLKYTSQIIKGKYNPEFRDKIPFLIPIREGLEVKITKEIYNQDVTNEDVDKRNAGVLIHFSEPTFICAPRKGLVTQINDGNLNESNEIDDEENFIELYHEDGTFSRLYVFKSKTSRINVGDVVFPGMELAESAVLNQQAESYVRLVRLITVKEGYNLIQKNEDVAFVSSINSSLKPENGFKMISVHPKKWITFEMSKKELKKVLPTL</sequence>
<keyword evidence="3" id="KW-1185">Reference proteome</keyword>